<evidence type="ECO:0000313" key="2">
    <source>
        <dbReference type="EMBL" id="KAF3500307.1"/>
    </source>
</evidence>
<gene>
    <name evidence="2" type="ORF">F2Q69_00043934</name>
</gene>
<dbReference type="EMBL" id="QGKX02001621">
    <property type="protein sequence ID" value="KAF3500307.1"/>
    <property type="molecule type" value="Genomic_DNA"/>
</dbReference>
<evidence type="ECO:0000256" key="1">
    <source>
        <dbReference type="SAM" id="MobiDB-lite"/>
    </source>
</evidence>
<organism evidence="2 3">
    <name type="scientific">Brassica cretica</name>
    <name type="common">Mustard</name>
    <dbReference type="NCBI Taxonomy" id="69181"/>
    <lineage>
        <taxon>Eukaryota</taxon>
        <taxon>Viridiplantae</taxon>
        <taxon>Streptophyta</taxon>
        <taxon>Embryophyta</taxon>
        <taxon>Tracheophyta</taxon>
        <taxon>Spermatophyta</taxon>
        <taxon>Magnoliopsida</taxon>
        <taxon>eudicotyledons</taxon>
        <taxon>Gunneridae</taxon>
        <taxon>Pentapetalae</taxon>
        <taxon>rosids</taxon>
        <taxon>malvids</taxon>
        <taxon>Brassicales</taxon>
        <taxon>Brassicaceae</taxon>
        <taxon>Brassiceae</taxon>
        <taxon>Brassica</taxon>
    </lineage>
</organism>
<evidence type="ECO:0000313" key="3">
    <source>
        <dbReference type="Proteomes" id="UP000712600"/>
    </source>
</evidence>
<dbReference type="AlphaFoldDB" id="A0A8S9NEK7"/>
<comment type="caution">
    <text evidence="2">The sequence shown here is derived from an EMBL/GenBank/DDBJ whole genome shotgun (WGS) entry which is preliminary data.</text>
</comment>
<protein>
    <submittedName>
        <fullName evidence="2">Uncharacterized protein</fullName>
    </submittedName>
</protein>
<accession>A0A8S9NEK7</accession>
<reference evidence="2" key="1">
    <citation type="submission" date="2019-12" db="EMBL/GenBank/DDBJ databases">
        <title>Genome sequencing and annotation of Brassica cretica.</title>
        <authorList>
            <person name="Studholme D.J."/>
            <person name="Sarris P."/>
        </authorList>
    </citation>
    <scope>NUCLEOTIDE SEQUENCE</scope>
    <source>
        <strain evidence="2">PFS-109/04</strain>
        <tissue evidence="2">Leaf</tissue>
    </source>
</reference>
<proteinExistence type="predicted"/>
<dbReference type="Proteomes" id="UP000712600">
    <property type="component" value="Unassembled WGS sequence"/>
</dbReference>
<feature type="region of interest" description="Disordered" evidence="1">
    <location>
        <begin position="1"/>
        <end position="24"/>
    </location>
</feature>
<sequence>MESDQNEVQNVRNSATEVQSIDRTGQTDRAVYLLDPHTSGLELQHNPRPDDQINRTEARLSRHVCHAKSIGQAKTEVGKVESESDRGLSLLSRLGRAGDRSDELIRHFDQFMNFEQPNLSKARFLRLSDDIVSNWPGTVHENHPSEHEDRTGCVLLLTAGRAVECTESGQGLSPSESLSLSRTCVSNQAAIETSGNIIGSSAGLCVTKQSISSLSLQIEFISVDPVECSFFRVLHQCLWREGEICDGGLPDRERHCLSSTGLSPPLLSPVSLSSVAVAGASPSSYSGPRCKGESEEFAGDLLPF</sequence>
<name>A0A8S9NEK7_BRACR</name>